<feature type="region of interest" description="Disordered" evidence="1">
    <location>
        <begin position="306"/>
        <end position="329"/>
    </location>
</feature>
<feature type="compositionally biased region" description="Basic and acidic residues" evidence="1">
    <location>
        <begin position="318"/>
        <end position="329"/>
    </location>
</feature>
<feature type="compositionally biased region" description="Polar residues" evidence="1">
    <location>
        <begin position="233"/>
        <end position="244"/>
    </location>
</feature>
<protein>
    <submittedName>
        <fullName evidence="2">Uncharacterized protein</fullName>
    </submittedName>
</protein>
<proteinExistence type="predicted"/>
<keyword evidence="3" id="KW-1185">Reference proteome</keyword>
<evidence type="ECO:0000256" key="1">
    <source>
        <dbReference type="SAM" id="MobiDB-lite"/>
    </source>
</evidence>
<gene>
    <name evidence="2" type="ORF">BDP27DRAFT_1431182</name>
</gene>
<accession>A0A9P5TXL7</accession>
<dbReference type="OrthoDB" id="10688063at2759"/>
<feature type="region of interest" description="Disordered" evidence="1">
    <location>
        <begin position="135"/>
        <end position="276"/>
    </location>
</feature>
<feature type="compositionally biased region" description="Polar residues" evidence="1">
    <location>
        <begin position="183"/>
        <end position="200"/>
    </location>
</feature>
<dbReference type="EMBL" id="JADNRY010000292">
    <property type="protein sequence ID" value="KAF9059595.1"/>
    <property type="molecule type" value="Genomic_DNA"/>
</dbReference>
<feature type="compositionally biased region" description="Polar residues" evidence="1">
    <location>
        <begin position="42"/>
        <end position="54"/>
    </location>
</feature>
<evidence type="ECO:0000313" key="2">
    <source>
        <dbReference type="EMBL" id="KAF9059595.1"/>
    </source>
</evidence>
<comment type="caution">
    <text evidence="2">The sequence shown here is derived from an EMBL/GenBank/DDBJ whole genome shotgun (WGS) entry which is preliminary data.</text>
</comment>
<feature type="compositionally biased region" description="Low complexity" evidence="1">
    <location>
        <begin position="31"/>
        <end position="41"/>
    </location>
</feature>
<sequence length="329" mass="34866">MSFAEPPLPDALAQSEQASEIEAPGLDPETGEMTPTETGLTSSAGSLEDQNTHAAGTEAPGLDSEAGESTLTEAGLTSPLVPGRPEHTYFHRRTAYSTIGESTWTETDLVASPANSLDDQNPQVPTNELLEAVENHEEVSEAEASSEAVENRKSNVDVDFSTTVADGKYDETGTEEGDATPLARTQSPGPDTELNSSAPATTLDPAPELNAPEFQIEFDSGDPPQLGEERTSTRALGSTDPSFTQEDESTESSVKDPSSAETSLTSSDDPLLPKDYSHFLDAAQPLDTNTATLDAVNNLDLSAFDDSDAESNYFDSPEEPHDEGAFYAQ</sequence>
<feature type="region of interest" description="Disordered" evidence="1">
    <location>
        <begin position="1"/>
        <end position="86"/>
    </location>
</feature>
<dbReference type="AlphaFoldDB" id="A0A9P5TXL7"/>
<name>A0A9P5TXL7_9AGAR</name>
<feature type="compositionally biased region" description="Polar residues" evidence="1">
    <location>
        <begin position="251"/>
        <end position="268"/>
    </location>
</feature>
<dbReference type="Proteomes" id="UP000772434">
    <property type="component" value="Unassembled WGS sequence"/>
</dbReference>
<reference evidence="2" key="1">
    <citation type="submission" date="2020-11" db="EMBL/GenBank/DDBJ databases">
        <authorList>
            <consortium name="DOE Joint Genome Institute"/>
            <person name="Ahrendt S."/>
            <person name="Riley R."/>
            <person name="Andreopoulos W."/>
            <person name="Labutti K."/>
            <person name="Pangilinan J."/>
            <person name="Ruiz-Duenas F.J."/>
            <person name="Barrasa J.M."/>
            <person name="Sanchez-Garcia M."/>
            <person name="Camarero S."/>
            <person name="Miyauchi S."/>
            <person name="Serrano A."/>
            <person name="Linde D."/>
            <person name="Babiker R."/>
            <person name="Drula E."/>
            <person name="Ayuso-Fernandez I."/>
            <person name="Pacheco R."/>
            <person name="Padilla G."/>
            <person name="Ferreira P."/>
            <person name="Barriuso J."/>
            <person name="Kellner H."/>
            <person name="Castanera R."/>
            <person name="Alfaro M."/>
            <person name="Ramirez L."/>
            <person name="Pisabarro A.G."/>
            <person name="Kuo A."/>
            <person name="Tritt A."/>
            <person name="Lipzen A."/>
            <person name="He G."/>
            <person name="Yan M."/>
            <person name="Ng V."/>
            <person name="Cullen D."/>
            <person name="Martin F."/>
            <person name="Rosso M.-N."/>
            <person name="Henrissat B."/>
            <person name="Hibbett D."/>
            <person name="Martinez A.T."/>
            <person name="Grigoriev I.V."/>
        </authorList>
    </citation>
    <scope>NUCLEOTIDE SEQUENCE</scope>
    <source>
        <strain evidence="2">AH 40177</strain>
    </source>
</reference>
<organism evidence="2 3">
    <name type="scientific">Rhodocollybia butyracea</name>
    <dbReference type="NCBI Taxonomy" id="206335"/>
    <lineage>
        <taxon>Eukaryota</taxon>
        <taxon>Fungi</taxon>
        <taxon>Dikarya</taxon>
        <taxon>Basidiomycota</taxon>
        <taxon>Agaricomycotina</taxon>
        <taxon>Agaricomycetes</taxon>
        <taxon>Agaricomycetidae</taxon>
        <taxon>Agaricales</taxon>
        <taxon>Marasmiineae</taxon>
        <taxon>Omphalotaceae</taxon>
        <taxon>Rhodocollybia</taxon>
    </lineage>
</organism>
<evidence type="ECO:0000313" key="3">
    <source>
        <dbReference type="Proteomes" id="UP000772434"/>
    </source>
</evidence>